<comment type="caution">
    <text evidence="1">The sequence shown here is derived from an EMBL/GenBank/DDBJ whole genome shotgun (WGS) entry which is preliminary data.</text>
</comment>
<sequence>MNPMFIRHIPTLQIGLWCRRETIDAAWIDPQNQPHFLRLGELELMELTSHLNRRFNHPRKKLAYKFITAIMPHQIWQKTLILPHNLNLQECEQQCHFSLTNELPIPVAEVWYDYAATPLKQGFRLDIVAIRQQIATEYLQQFMPLQIDVLDNAAKAMLRAAEYFLGHALPPNAVFLYQDETGLLAVQHKLQQTQTLFQTQGNLTALLAQYCQRYEEEPTQVFYYQAAKDTQAMPQSWHAIETELPFIALGNALWQRETPLKSTALFSADHDI</sequence>
<name>G4A5K3_AGGAC</name>
<protein>
    <submittedName>
        <fullName evidence="1">Competence protein A</fullName>
    </submittedName>
</protein>
<dbReference type="PATRIC" id="fig|907488.3.peg.86"/>
<dbReference type="EMBL" id="AEJM01000001">
    <property type="protein sequence ID" value="EGY35393.1"/>
    <property type="molecule type" value="Genomic_DNA"/>
</dbReference>
<dbReference type="AlphaFoldDB" id="G4A5K3"/>
<evidence type="ECO:0000313" key="1">
    <source>
        <dbReference type="EMBL" id="EGY35393.1"/>
    </source>
</evidence>
<organism evidence="1 2">
    <name type="scientific">Aggregatibacter actinomycetemcomitans serotype e str. SC1083</name>
    <dbReference type="NCBI Taxonomy" id="907488"/>
    <lineage>
        <taxon>Bacteria</taxon>
        <taxon>Pseudomonadati</taxon>
        <taxon>Pseudomonadota</taxon>
        <taxon>Gammaproteobacteria</taxon>
        <taxon>Pasteurellales</taxon>
        <taxon>Pasteurellaceae</taxon>
        <taxon>Aggregatibacter</taxon>
    </lineage>
</organism>
<proteinExistence type="predicted"/>
<dbReference type="Proteomes" id="UP000005508">
    <property type="component" value="Unassembled WGS sequence"/>
</dbReference>
<gene>
    <name evidence="1" type="ORF">SC1083_0088</name>
</gene>
<evidence type="ECO:0000313" key="2">
    <source>
        <dbReference type="Proteomes" id="UP000005508"/>
    </source>
</evidence>
<accession>G4A5K3</accession>
<reference evidence="1 2" key="1">
    <citation type="submission" date="2010-10" db="EMBL/GenBank/DDBJ databases">
        <authorList>
            <person name="Chen C."/>
            <person name="Kittichotirat W."/>
            <person name="Asikainen S."/>
            <person name="Bumgarner R."/>
        </authorList>
    </citation>
    <scope>NUCLEOTIDE SEQUENCE [LARGE SCALE GENOMIC DNA]</scope>
    <source>
        <strain evidence="1 2">SC1083</strain>
    </source>
</reference>